<evidence type="ECO:0000256" key="9">
    <source>
        <dbReference type="SAM" id="Phobius"/>
    </source>
</evidence>
<dbReference type="InterPro" id="IPR003594">
    <property type="entry name" value="HATPase_dom"/>
</dbReference>
<evidence type="ECO:0000256" key="4">
    <source>
        <dbReference type="ARBA" id="ARBA00022679"/>
    </source>
</evidence>
<dbReference type="EC" id="2.7.13.3" evidence="2"/>
<name>A0A242WBR6_BACTU</name>
<gene>
    <name evidence="11" type="ORF">BK699_09735</name>
</gene>
<evidence type="ECO:0000256" key="5">
    <source>
        <dbReference type="ARBA" id="ARBA00022741"/>
    </source>
</evidence>
<keyword evidence="3" id="KW-0597">Phosphoprotein</keyword>
<dbReference type="Proteomes" id="UP000195152">
    <property type="component" value="Unassembled WGS sequence"/>
</dbReference>
<keyword evidence="8" id="KW-0902">Two-component regulatory system</keyword>
<dbReference type="InterPro" id="IPR004358">
    <property type="entry name" value="Sig_transdc_His_kin-like_C"/>
</dbReference>
<feature type="transmembrane region" description="Helical" evidence="9">
    <location>
        <begin position="95"/>
        <end position="115"/>
    </location>
</feature>
<evidence type="ECO:0000256" key="6">
    <source>
        <dbReference type="ARBA" id="ARBA00022777"/>
    </source>
</evidence>
<evidence type="ECO:0000256" key="7">
    <source>
        <dbReference type="ARBA" id="ARBA00022840"/>
    </source>
</evidence>
<keyword evidence="5" id="KW-0547">Nucleotide-binding</keyword>
<dbReference type="Pfam" id="PF02518">
    <property type="entry name" value="HATPase_c"/>
    <property type="match status" value="1"/>
</dbReference>
<sequence length="450" mass="51108">MIVLVFLLWMMTAILFLTNPKNQETRWGSLIAFYGGCGGLGVMLGDGPNRPEWILWADSIATSFGHYMTPYSIGIFGLVFANVFKTTKQGAIWKLVLLIPIGIMYCFFNTMYPVFKTNYTMLATWSVPYVLGCNILLLYSTFRERRPAIKKNKLYTSMVIIPMTTFALISNIVLEALGIPDVWFYNPYVIAFQFALFAYLIIKYGFLDVQIRFERQKRDNTMRAVASGTAMLNHTIKNEVIKIDMLVNQIKENPNLDNESVESIELALNSTNHVLELSTRIQSKLDVMNLKESAFWLSECIETTLVNLQPYLGTKISINKFYEVDVKVYADPIHLQEVFINIIKNAIEAMDKSGEIQIKIYKTYRKVYIDFADTGKGIEKDKLSLVLNPFYSTKGTKGNYGLGLSYCYNVLQKHGGEIAVKSKVGHGTNMILSLPSKRVKEIKLQSNSNS</sequence>
<protein>
    <recommendedName>
        <fullName evidence="2">histidine kinase</fullName>
        <ecNumber evidence="2">2.7.13.3</ecNumber>
    </recommendedName>
</protein>
<dbReference type="PANTHER" id="PTHR43065:SF10">
    <property type="entry name" value="PEROXIDE STRESS-ACTIVATED HISTIDINE KINASE MAK3"/>
    <property type="match status" value="1"/>
</dbReference>
<dbReference type="RefSeq" id="WP_000636555.1">
    <property type="nucleotide sequence ID" value="NZ_NFCF01000063.1"/>
</dbReference>
<dbReference type="PRINTS" id="PR00344">
    <property type="entry name" value="BCTRLSENSOR"/>
</dbReference>
<keyword evidence="9" id="KW-0472">Membrane</keyword>
<feature type="transmembrane region" description="Helical" evidence="9">
    <location>
        <begin position="154"/>
        <end position="173"/>
    </location>
</feature>
<evidence type="ECO:0000259" key="10">
    <source>
        <dbReference type="PROSITE" id="PS50109"/>
    </source>
</evidence>
<comment type="catalytic activity">
    <reaction evidence="1">
        <text>ATP + protein L-histidine = ADP + protein N-phospho-L-histidine.</text>
        <dbReference type="EC" id="2.7.13.3"/>
    </reaction>
</comment>
<keyword evidence="9" id="KW-0812">Transmembrane</keyword>
<dbReference type="SUPFAM" id="SSF55874">
    <property type="entry name" value="ATPase domain of HSP90 chaperone/DNA topoisomerase II/histidine kinase"/>
    <property type="match status" value="1"/>
</dbReference>
<evidence type="ECO:0000313" key="12">
    <source>
        <dbReference type="Proteomes" id="UP000195152"/>
    </source>
</evidence>
<evidence type="ECO:0000313" key="11">
    <source>
        <dbReference type="EMBL" id="OTW50819.1"/>
    </source>
</evidence>
<dbReference type="GO" id="GO:0005524">
    <property type="term" value="F:ATP binding"/>
    <property type="evidence" value="ECO:0007669"/>
    <property type="project" value="UniProtKB-KW"/>
</dbReference>
<keyword evidence="6" id="KW-0418">Kinase</keyword>
<evidence type="ECO:0000256" key="1">
    <source>
        <dbReference type="ARBA" id="ARBA00000085"/>
    </source>
</evidence>
<keyword evidence="9" id="KW-1133">Transmembrane helix</keyword>
<evidence type="ECO:0000256" key="3">
    <source>
        <dbReference type="ARBA" id="ARBA00022553"/>
    </source>
</evidence>
<dbReference type="PROSITE" id="PS50109">
    <property type="entry name" value="HIS_KIN"/>
    <property type="match status" value="1"/>
</dbReference>
<dbReference type="InterPro" id="IPR036890">
    <property type="entry name" value="HATPase_C_sf"/>
</dbReference>
<comment type="caution">
    <text evidence="11">The sequence shown here is derived from an EMBL/GenBank/DDBJ whole genome shotgun (WGS) entry which is preliminary data.</text>
</comment>
<dbReference type="InterPro" id="IPR005467">
    <property type="entry name" value="His_kinase_dom"/>
</dbReference>
<dbReference type="GO" id="GO:0004673">
    <property type="term" value="F:protein histidine kinase activity"/>
    <property type="evidence" value="ECO:0007669"/>
    <property type="project" value="UniProtKB-EC"/>
</dbReference>
<evidence type="ECO:0000256" key="8">
    <source>
        <dbReference type="ARBA" id="ARBA00023012"/>
    </source>
</evidence>
<organism evidence="11 12">
    <name type="scientific">Bacillus thuringiensis serovar mexicanensis</name>
    <dbReference type="NCBI Taxonomy" id="180868"/>
    <lineage>
        <taxon>Bacteria</taxon>
        <taxon>Bacillati</taxon>
        <taxon>Bacillota</taxon>
        <taxon>Bacilli</taxon>
        <taxon>Bacillales</taxon>
        <taxon>Bacillaceae</taxon>
        <taxon>Bacillus</taxon>
        <taxon>Bacillus cereus group</taxon>
    </lineage>
</organism>
<reference evidence="11 12" key="1">
    <citation type="submission" date="2016-10" db="EMBL/GenBank/DDBJ databases">
        <title>Comparative genomics of Bacillus thuringiensis reveals a path to pathogens against multiple invertebrate hosts.</title>
        <authorList>
            <person name="Zheng J."/>
            <person name="Gao Q."/>
            <person name="Liu H."/>
            <person name="Peng D."/>
            <person name="Ruan L."/>
            <person name="Sun M."/>
        </authorList>
    </citation>
    <scope>NUCLEOTIDE SEQUENCE [LARGE SCALE GENOMIC DNA]</scope>
    <source>
        <strain evidence="11">BGSC 4AC1</strain>
    </source>
</reference>
<keyword evidence="4" id="KW-0808">Transferase</keyword>
<feature type="transmembrane region" description="Helical" evidence="9">
    <location>
        <begin position="64"/>
        <end position="83"/>
    </location>
</feature>
<keyword evidence="7 11" id="KW-0067">ATP-binding</keyword>
<proteinExistence type="predicted"/>
<dbReference type="Gene3D" id="3.30.565.10">
    <property type="entry name" value="Histidine kinase-like ATPase, C-terminal domain"/>
    <property type="match status" value="1"/>
</dbReference>
<dbReference type="EMBL" id="NFCF01000063">
    <property type="protein sequence ID" value="OTW50819.1"/>
    <property type="molecule type" value="Genomic_DNA"/>
</dbReference>
<dbReference type="AlphaFoldDB" id="A0A242WBR6"/>
<feature type="domain" description="Histidine kinase" evidence="10">
    <location>
        <begin position="231"/>
        <end position="438"/>
    </location>
</feature>
<feature type="transmembrane region" description="Helical" evidence="9">
    <location>
        <begin position="121"/>
        <end position="142"/>
    </location>
</feature>
<dbReference type="PANTHER" id="PTHR43065">
    <property type="entry name" value="SENSOR HISTIDINE KINASE"/>
    <property type="match status" value="1"/>
</dbReference>
<dbReference type="SMART" id="SM00387">
    <property type="entry name" value="HATPase_c"/>
    <property type="match status" value="1"/>
</dbReference>
<accession>A0A242WBR6</accession>
<evidence type="ECO:0000256" key="2">
    <source>
        <dbReference type="ARBA" id="ARBA00012438"/>
    </source>
</evidence>
<feature type="transmembrane region" description="Helical" evidence="9">
    <location>
        <begin position="185"/>
        <end position="207"/>
    </location>
</feature>
<dbReference type="GO" id="GO:0000160">
    <property type="term" value="P:phosphorelay signal transduction system"/>
    <property type="evidence" value="ECO:0007669"/>
    <property type="project" value="UniProtKB-KW"/>
</dbReference>